<evidence type="ECO:0000256" key="2">
    <source>
        <dbReference type="ARBA" id="ARBA00022771"/>
    </source>
</evidence>
<keyword evidence="1" id="KW-0479">Metal-binding</keyword>
<evidence type="ECO:0000256" key="1">
    <source>
        <dbReference type="ARBA" id="ARBA00022723"/>
    </source>
</evidence>
<dbReference type="GO" id="GO:0003677">
    <property type="term" value="F:DNA binding"/>
    <property type="evidence" value="ECO:0007669"/>
    <property type="project" value="InterPro"/>
</dbReference>
<feature type="domain" description="BED-type" evidence="4">
    <location>
        <begin position="47"/>
        <end position="87"/>
    </location>
</feature>
<evidence type="ECO:0000256" key="3">
    <source>
        <dbReference type="ARBA" id="ARBA00022833"/>
    </source>
</evidence>
<dbReference type="GeneID" id="112681507"/>
<dbReference type="Proteomes" id="UP000694846">
    <property type="component" value="Unplaced"/>
</dbReference>
<keyword evidence="2" id="KW-0863">Zinc-finger</keyword>
<dbReference type="InterPro" id="IPR003656">
    <property type="entry name" value="Znf_BED"/>
</dbReference>
<keyword evidence="5" id="KW-1185">Reference proteome</keyword>
<dbReference type="AlphaFoldDB" id="A0A8B8F9S6"/>
<sequence length="211" mass="24092">MDRFLSITSSTPNKRICLENVDDPPPPAVDVPAPLPELKFQYLFDTVYKLVSINGDKIKASCQNCHKIITAYTTSSGNLLSHIKSQHIFLMSKVEDARKKKIESTSSTLIQTKIYDSTKKVSEEKMNELVFNYIINEMKPLITCEKRSFRELIMGLTGIKDTSILPNRIQIKAQLKSRYALYVQMITDLIQSHNYICTTADIWSSNNKSFM</sequence>
<keyword evidence="3" id="KW-0862">Zinc</keyword>
<gene>
    <name evidence="6" type="primary">LOC112681507</name>
</gene>
<proteinExistence type="predicted"/>
<accession>A0A8B8F9S6</accession>
<reference evidence="6" key="1">
    <citation type="submission" date="2025-08" db="UniProtKB">
        <authorList>
            <consortium name="RefSeq"/>
        </authorList>
    </citation>
    <scope>IDENTIFICATION</scope>
    <source>
        <tissue evidence="6">Whole body</tissue>
    </source>
</reference>
<dbReference type="PANTHER" id="PTHR47501">
    <property type="entry name" value="TRANSPOSASE-RELATED"/>
    <property type="match status" value="1"/>
</dbReference>
<evidence type="ECO:0000313" key="5">
    <source>
        <dbReference type="Proteomes" id="UP000694846"/>
    </source>
</evidence>
<dbReference type="GO" id="GO:0008270">
    <property type="term" value="F:zinc ion binding"/>
    <property type="evidence" value="ECO:0007669"/>
    <property type="project" value="UniProtKB-KW"/>
</dbReference>
<protein>
    <submittedName>
        <fullName evidence="6">Uncharacterized protein LOC112681507</fullName>
    </submittedName>
</protein>
<name>A0A8B8F9S6_9HEMI</name>
<dbReference type="RefSeq" id="XP_025407543.1">
    <property type="nucleotide sequence ID" value="XM_025551758.1"/>
</dbReference>
<evidence type="ECO:0000259" key="4">
    <source>
        <dbReference type="Pfam" id="PF02892"/>
    </source>
</evidence>
<dbReference type="OrthoDB" id="6620774at2759"/>
<feature type="non-terminal residue" evidence="6">
    <location>
        <position position="211"/>
    </location>
</feature>
<organism evidence="5 6">
    <name type="scientific">Sipha flava</name>
    <name type="common">yellow sugarcane aphid</name>
    <dbReference type="NCBI Taxonomy" id="143950"/>
    <lineage>
        <taxon>Eukaryota</taxon>
        <taxon>Metazoa</taxon>
        <taxon>Ecdysozoa</taxon>
        <taxon>Arthropoda</taxon>
        <taxon>Hexapoda</taxon>
        <taxon>Insecta</taxon>
        <taxon>Pterygota</taxon>
        <taxon>Neoptera</taxon>
        <taxon>Paraneoptera</taxon>
        <taxon>Hemiptera</taxon>
        <taxon>Sternorrhyncha</taxon>
        <taxon>Aphidomorpha</taxon>
        <taxon>Aphidoidea</taxon>
        <taxon>Aphididae</taxon>
        <taxon>Sipha</taxon>
    </lineage>
</organism>
<dbReference type="Pfam" id="PF02892">
    <property type="entry name" value="zf-BED"/>
    <property type="match status" value="1"/>
</dbReference>
<evidence type="ECO:0000313" key="6">
    <source>
        <dbReference type="RefSeq" id="XP_025407543.1"/>
    </source>
</evidence>